<evidence type="ECO:0000256" key="2">
    <source>
        <dbReference type="ARBA" id="ARBA00004370"/>
    </source>
</evidence>
<dbReference type="InterPro" id="IPR003594">
    <property type="entry name" value="HATPase_dom"/>
</dbReference>
<dbReference type="InterPro" id="IPR005467">
    <property type="entry name" value="His_kinase_dom"/>
</dbReference>
<name>A0ABU0DSP9_9BACI</name>
<dbReference type="InterPro" id="IPR004358">
    <property type="entry name" value="Sig_transdc_His_kin-like_C"/>
</dbReference>
<evidence type="ECO:0000256" key="6">
    <source>
        <dbReference type="ARBA" id="ARBA00022741"/>
    </source>
</evidence>
<organism evidence="11 12">
    <name type="scientific">Alkalibacillus filiformis</name>
    <dbReference type="NCBI Taxonomy" id="200990"/>
    <lineage>
        <taxon>Bacteria</taxon>
        <taxon>Bacillati</taxon>
        <taxon>Bacillota</taxon>
        <taxon>Bacilli</taxon>
        <taxon>Bacillales</taxon>
        <taxon>Bacillaceae</taxon>
        <taxon>Alkalibacillus</taxon>
    </lineage>
</organism>
<dbReference type="CDD" id="cd00075">
    <property type="entry name" value="HATPase"/>
    <property type="match status" value="1"/>
</dbReference>
<feature type="domain" description="Histidine kinase" evidence="10">
    <location>
        <begin position="52"/>
        <end position="267"/>
    </location>
</feature>
<gene>
    <name evidence="11" type="ORF">J2R98_001296</name>
</gene>
<proteinExistence type="predicted"/>
<dbReference type="GO" id="GO:0016301">
    <property type="term" value="F:kinase activity"/>
    <property type="evidence" value="ECO:0007669"/>
    <property type="project" value="UniProtKB-KW"/>
</dbReference>
<keyword evidence="7 11" id="KW-0418">Kinase</keyword>
<dbReference type="PANTHER" id="PTHR45453">
    <property type="entry name" value="PHOSPHATE REGULON SENSOR PROTEIN PHOR"/>
    <property type="match status" value="1"/>
</dbReference>
<dbReference type="EC" id="2.7.13.3" evidence="3"/>
<evidence type="ECO:0000259" key="10">
    <source>
        <dbReference type="PROSITE" id="PS50109"/>
    </source>
</evidence>
<dbReference type="EMBL" id="JAUSUP010000002">
    <property type="protein sequence ID" value="MDQ0351482.1"/>
    <property type="molecule type" value="Genomic_DNA"/>
</dbReference>
<dbReference type="RefSeq" id="WP_307067246.1">
    <property type="nucleotide sequence ID" value="NZ_JAUSUP010000002.1"/>
</dbReference>
<dbReference type="SMART" id="SM00387">
    <property type="entry name" value="HATPase_c"/>
    <property type="match status" value="1"/>
</dbReference>
<evidence type="ECO:0000256" key="5">
    <source>
        <dbReference type="ARBA" id="ARBA00022679"/>
    </source>
</evidence>
<dbReference type="Gene3D" id="3.30.565.10">
    <property type="entry name" value="Histidine kinase-like ATPase, C-terminal domain"/>
    <property type="match status" value="1"/>
</dbReference>
<evidence type="ECO:0000256" key="9">
    <source>
        <dbReference type="ARBA" id="ARBA00023012"/>
    </source>
</evidence>
<dbReference type="PRINTS" id="PR00344">
    <property type="entry name" value="BCTRLSENSOR"/>
</dbReference>
<evidence type="ECO:0000256" key="4">
    <source>
        <dbReference type="ARBA" id="ARBA00022553"/>
    </source>
</evidence>
<dbReference type="Gene3D" id="1.10.287.130">
    <property type="match status" value="1"/>
</dbReference>
<dbReference type="InterPro" id="IPR050351">
    <property type="entry name" value="BphY/WalK/GraS-like"/>
</dbReference>
<dbReference type="InterPro" id="IPR036097">
    <property type="entry name" value="HisK_dim/P_sf"/>
</dbReference>
<dbReference type="Pfam" id="PF02518">
    <property type="entry name" value="HATPase_c"/>
    <property type="match status" value="1"/>
</dbReference>
<dbReference type="InterPro" id="IPR003661">
    <property type="entry name" value="HisK_dim/P_dom"/>
</dbReference>
<dbReference type="Proteomes" id="UP001236723">
    <property type="component" value="Unassembled WGS sequence"/>
</dbReference>
<evidence type="ECO:0000313" key="12">
    <source>
        <dbReference type="Proteomes" id="UP001236723"/>
    </source>
</evidence>
<dbReference type="Pfam" id="PF00512">
    <property type="entry name" value="HisKA"/>
    <property type="match status" value="1"/>
</dbReference>
<keyword evidence="4" id="KW-0597">Phosphoprotein</keyword>
<sequence>MKNATENIFDNKSELSLDTKRKDELGVLARTITRLSEDLTQLRDERSEFLSNISHELRTPLTYIKGYADILSRREISKEETERYSTIIKNEADELSKLIKNLFDLAKVDQHEFVINKEWVSLYDITQSVFEKMVPAFNSKNITLDINCSKDLKAFVDQERIQQVLINILDNAQKYSEENTRIFINVSENHYHTKITIKDEGEGIPKEEIPKVFNRLYRVEKSRSRLSGGSGIGLAITKEIIESHGGAVSLDSTRGEGTTVIITLPKE</sequence>
<keyword evidence="6" id="KW-0547">Nucleotide-binding</keyword>
<evidence type="ECO:0000256" key="3">
    <source>
        <dbReference type="ARBA" id="ARBA00012438"/>
    </source>
</evidence>
<dbReference type="SMART" id="SM00388">
    <property type="entry name" value="HisKA"/>
    <property type="match status" value="1"/>
</dbReference>
<evidence type="ECO:0000313" key="11">
    <source>
        <dbReference type="EMBL" id="MDQ0351482.1"/>
    </source>
</evidence>
<comment type="catalytic activity">
    <reaction evidence="1">
        <text>ATP + protein L-histidine = ADP + protein N-phospho-L-histidine.</text>
        <dbReference type="EC" id="2.7.13.3"/>
    </reaction>
</comment>
<comment type="caution">
    <text evidence="11">The sequence shown here is derived from an EMBL/GenBank/DDBJ whole genome shotgun (WGS) entry which is preliminary data.</text>
</comment>
<keyword evidence="5" id="KW-0808">Transferase</keyword>
<protein>
    <recommendedName>
        <fullName evidence="3">histidine kinase</fullName>
        <ecNumber evidence="3">2.7.13.3</ecNumber>
    </recommendedName>
</protein>
<reference evidence="11 12" key="1">
    <citation type="submission" date="2023-07" db="EMBL/GenBank/DDBJ databases">
        <title>Genomic Encyclopedia of Type Strains, Phase IV (KMG-IV): sequencing the most valuable type-strain genomes for metagenomic binning, comparative biology and taxonomic classification.</title>
        <authorList>
            <person name="Goeker M."/>
        </authorList>
    </citation>
    <scope>NUCLEOTIDE SEQUENCE [LARGE SCALE GENOMIC DNA]</scope>
    <source>
        <strain evidence="11 12">DSM 15448</strain>
    </source>
</reference>
<evidence type="ECO:0000256" key="7">
    <source>
        <dbReference type="ARBA" id="ARBA00022777"/>
    </source>
</evidence>
<dbReference type="PANTHER" id="PTHR45453:SF1">
    <property type="entry name" value="PHOSPHATE REGULON SENSOR PROTEIN PHOR"/>
    <property type="match status" value="1"/>
</dbReference>
<accession>A0ABU0DSP9</accession>
<evidence type="ECO:0000256" key="8">
    <source>
        <dbReference type="ARBA" id="ARBA00022840"/>
    </source>
</evidence>
<keyword evidence="12" id="KW-1185">Reference proteome</keyword>
<dbReference type="SUPFAM" id="SSF55874">
    <property type="entry name" value="ATPase domain of HSP90 chaperone/DNA topoisomerase II/histidine kinase"/>
    <property type="match status" value="1"/>
</dbReference>
<dbReference type="SUPFAM" id="SSF47384">
    <property type="entry name" value="Homodimeric domain of signal transducing histidine kinase"/>
    <property type="match status" value="1"/>
</dbReference>
<dbReference type="InterPro" id="IPR036890">
    <property type="entry name" value="HATPase_C_sf"/>
</dbReference>
<keyword evidence="8" id="KW-0067">ATP-binding</keyword>
<dbReference type="CDD" id="cd00082">
    <property type="entry name" value="HisKA"/>
    <property type="match status" value="1"/>
</dbReference>
<dbReference type="PROSITE" id="PS50109">
    <property type="entry name" value="HIS_KIN"/>
    <property type="match status" value="1"/>
</dbReference>
<keyword evidence="9" id="KW-0902">Two-component regulatory system</keyword>
<comment type="subcellular location">
    <subcellularLocation>
        <location evidence="2">Membrane</location>
    </subcellularLocation>
</comment>
<evidence type="ECO:0000256" key="1">
    <source>
        <dbReference type="ARBA" id="ARBA00000085"/>
    </source>
</evidence>